<sequence>MPTEAAGSRASSDTEAWPRPRHRPSETAAPTSFVKKTELPKLLCNSEKKIGLSCLDGKQARGKIGN</sequence>
<accession>A0A2P2KL36</accession>
<organism evidence="2">
    <name type="scientific">Rhizophora mucronata</name>
    <name type="common">Asiatic mangrove</name>
    <dbReference type="NCBI Taxonomy" id="61149"/>
    <lineage>
        <taxon>Eukaryota</taxon>
        <taxon>Viridiplantae</taxon>
        <taxon>Streptophyta</taxon>
        <taxon>Embryophyta</taxon>
        <taxon>Tracheophyta</taxon>
        <taxon>Spermatophyta</taxon>
        <taxon>Magnoliopsida</taxon>
        <taxon>eudicotyledons</taxon>
        <taxon>Gunneridae</taxon>
        <taxon>Pentapetalae</taxon>
        <taxon>rosids</taxon>
        <taxon>fabids</taxon>
        <taxon>Malpighiales</taxon>
        <taxon>Rhizophoraceae</taxon>
        <taxon>Rhizophora</taxon>
    </lineage>
</organism>
<dbReference type="EMBL" id="GGEC01025957">
    <property type="protein sequence ID" value="MBX06441.1"/>
    <property type="molecule type" value="Transcribed_RNA"/>
</dbReference>
<name>A0A2P2KL36_RHIMU</name>
<reference evidence="2" key="1">
    <citation type="submission" date="2018-02" db="EMBL/GenBank/DDBJ databases">
        <title>Rhizophora mucronata_Transcriptome.</title>
        <authorList>
            <person name="Meera S.P."/>
            <person name="Sreeshan A."/>
            <person name="Augustine A."/>
        </authorList>
    </citation>
    <scope>NUCLEOTIDE SEQUENCE</scope>
    <source>
        <tissue evidence="2">Leaf</tissue>
    </source>
</reference>
<evidence type="ECO:0000313" key="2">
    <source>
        <dbReference type="EMBL" id="MBX06441.1"/>
    </source>
</evidence>
<feature type="region of interest" description="Disordered" evidence="1">
    <location>
        <begin position="1"/>
        <end position="32"/>
    </location>
</feature>
<dbReference type="AlphaFoldDB" id="A0A2P2KL36"/>
<evidence type="ECO:0000256" key="1">
    <source>
        <dbReference type="SAM" id="MobiDB-lite"/>
    </source>
</evidence>
<proteinExistence type="predicted"/>
<protein>
    <submittedName>
        <fullName evidence="2">Uncharacterized protein</fullName>
    </submittedName>
</protein>